<dbReference type="EMBL" id="FOQO01000009">
    <property type="protein sequence ID" value="SFJ38082.1"/>
    <property type="molecule type" value="Genomic_DNA"/>
</dbReference>
<proteinExistence type="predicted"/>
<dbReference type="Proteomes" id="UP000198670">
    <property type="component" value="Unassembled WGS sequence"/>
</dbReference>
<gene>
    <name evidence="1" type="ORF">SAMN05444682_109138</name>
</gene>
<organism evidence="1 2">
    <name type="scientific">Parapedobacter indicus</name>
    <dbReference type="NCBI Taxonomy" id="1477437"/>
    <lineage>
        <taxon>Bacteria</taxon>
        <taxon>Pseudomonadati</taxon>
        <taxon>Bacteroidota</taxon>
        <taxon>Sphingobacteriia</taxon>
        <taxon>Sphingobacteriales</taxon>
        <taxon>Sphingobacteriaceae</taxon>
        <taxon>Parapedobacter</taxon>
    </lineage>
</organism>
<dbReference type="AlphaFoldDB" id="A0A1I3QX94"/>
<evidence type="ECO:0000313" key="1">
    <source>
        <dbReference type="EMBL" id="SFJ38082.1"/>
    </source>
</evidence>
<protein>
    <submittedName>
        <fullName evidence="1">Uncharacterized protein</fullName>
    </submittedName>
</protein>
<accession>A0A1I3QX94</accession>
<sequence>MNIDNILQYERDLSNATNGLLMRIMALSMQKNK</sequence>
<keyword evidence="2" id="KW-1185">Reference proteome</keyword>
<name>A0A1I3QX94_9SPHI</name>
<evidence type="ECO:0000313" key="2">
    <source>
        <dbReference type="Proteomes" id="UP000198670"/>
    </source>
</evidence>
<reference evidence="1 2" key="1">
    <citation type="submission" date="2016-10" db="EMBL/GenBank/DDBJ databases">
        <authorList>
            <person name="de Groot N.N."/>
        </authorList>
    </citation>
    <scope>NUCLEOTIDE SEQUENCE [LARGE SCALE GENOMIC DNA]</scope>
    <source>
        <strain evidence="1 2">RK1</strain>
    </source>
</reference>